<evidence type="ECO:0000259" key="1">
    <source>
        <dbReference type="PROSITE" id="PS51406"/>
    </source>
</evidence>
<dbReference type="PANTHER" id="PTHR19143">
    <property type="entry name" value="FIBRINOGEN/TENASCIN/ANGIOPOEITIN"/>
    <property type="match status" value="1"/>
</dbReference>
<dbReference type="InterPro" id="IPR036056">
    <property type="entry name" value="Fibrinogen-like_C"/>
</dbReference>
<reference evidence="2" key="1">
    <citation type="journal article" date="2019" name="bioRxiv">
        <title>The Genome of the Zebra Mussel, Dreissena polymorpha: A Resource for Invasive Species Research.</title>
        <authorList>
            <person name="McCartney M.A."/>
            <person name="Auch B."/>
            <person name="Kono T."/>
            <person name="Mallez S."/>
            <person name="Zhang Y."/>
            <person name="Obille A."/>
            <person name="Becker A."/>
            <person name="Abrahante J.E."/>
            <person name="Garbe J."/>
            <person name="Badalamenti J.P."/>
            <person name="Herman A."/>
            <person name="Mangelson H."/>
            <person name="Liachko I."/>
            <person name="Sullivan S."/>
            <person name="Sone E.D."/>
            <person name="Koren S."/>
            <person name="Silverstein K.A.T."/>
            <person name="Beckman K.B."/>
            <person name="Gohl D.M."/>
        </authorList>
    </citation>
    <scope>NUCLEOTIDE SEQUENCE</scope>
    <source>
        <strain evidence="2">Duluth1</strain>
        <tissue evidence="2">Whole animal</tissue>
    </source>
</reference>
<name>A0A9D4HSY3_DREPO</name>
<dbReference type="InterPro" id="IPR050373">
    <property type="entry name" value="Fibrinogen_C-term_domain"/>
</dbReference>
<dbReference type="PROSITE" id="PS51406">
    <property type="entry name" value="FIBRINOGEN_C_2"/>
    <property type="match status" value="1"/>
</dbReference>
<dbReference type="InterPro" id="IPR002181">
    <property type="entry name" value="Fibrinogen_a/b/g_C_dom"/>
</dbReference>
<evidence type="ECO:0000313" key="2">
    <source>
        <dbReference type="EMBL" id="KAH3729730.1"/>
    </source>
</evidence>
<dbReference type="InterPro" id="IPR014716">
    <property type="entry name" value="Fibrinogen_a/b/g_C_1"/>
</dbReference>
<dbReference type="EMBL" id="JAIWYP010000012">
    <property type="protein sequence ID" value="KAH3729730.1"/>
    <property type="molecule type" value="Genomic_DNA"/>
</dbReference>
<protein>
    <recommendedName>
        <fullName evidence="1">Fibrinogen C-terminal domain-containing protein</fullName>
    </recommendedName>
</protein>
<dbReference type="PANTHER" id="PTHR19143:SF459">
    <property type="entry name" value="FIBRINOGEN C-TERMINAL DOMAIN-CONTAINING PROTEIN"/>
    <property type="match status" value="1"/>
</dbReference>
<keyword evidence="3" id="KW-1185">Reference proteome</keyword>
<organism evidence="2 3">
    <name type="scientific">Dreissena polymorpha</name>
    <name type="common">Zebra mussel</name>
    <name type="synonym">Mytilus polymorpha</name>
    <dbReference type="NCBI Taxonomy" id="45954"/>
    <lineage>
        <taxon>Eukaryota</taxon>
        <taxon>Metazoa</taxon>
        <taxon>Spiralia</taxon>
        <taxon>Lophotrochozoa</taxon>
        <taxon>Mollusca</taxon>
        <taxon>Bivalvia</taxon>
        <taxon>Autobranchia</taxon>
        <taxon>Heteroconchia</taxon>
        <taxon>Euheterodonta</taxon>
        <taxon>Imparidentia</taxon>
        <taxon>Neoheterodontei</taxon>
        <taxon>Myida</taxon>
        <taxon>Dreissenoidea</taxon>
        <taxon>Dreissenidae</taxon>
        <taxon>Dreissena</taxon>
    </lineage>
</organism>
<dbReference type="Gene3D" id="3.90.215.10">
    <property type="entry name" value="Gamma Fibrinogen, chain A, domain 1"/>
    <property type="match status" value="1"/>
</dbReference>
<proteinExistence type="predicted"/>
<reference evidence="2" key="2">
    <citation type="submission" date="2020-11" db="EMBL/GenBank/DDBJ databases">
        <authorList>
            <person name="McCartney M.A."/>
            <person name="Auch B."/>
            <person name="Kono T."/>
            <person name="Mallez S."/>
            <person name="Becker A."/>
            <person name="Gohl D.M."/>
            <person name="Silverstein K.A.T."/>
            <person name="Koren S."/>
            <person name="Bechman K.B."/>
            <person name="Herman A."/>
            <person name="Abrahante J.E."/>
            <person name="Garbe J."/>
        </authorList>
    </citation>
    <scope>NUCLEOTIDE SEQUENCE</scope>
    <source>
        <strain evidence="2">Duluth1</strain>
        <tissue evidence="2">Whole animal</tissue>
    </source>
</reference>
<dbReference type="SMART" id="SM00186">
    <property type="entry name" value="FBG"/>
    <property type="match status" value="1"/>
</dbReference>
<dbReference type="Proteomes" id="UP000828390">
    <property type="component" value="Unassembled WGS sequence"/>
</dbReference>
<comment type="caution">
    <text evidence="2">The sequence shown here is derived from an EMBL/GenBank/DDBJ whole genome shotgun (WGS) entry which is preliminary data.</text>
</comment>
<dbReference type="Pfam" id="PF00147">
    <property type="entry name" value="Fibrinogen_C"/>
    <property type="match status" value="1"/>
</dbReference>
<dbReference type="GO" id="GO:0005615">
    <property type="term" value="C:extracellular space"/>
    <property type="evidence" value="ECO:0007669"/>
    <property type="project" value="TreeGrafter"/>
</dbReference>
<gene>
    <name evidence="2" type="ORF">DPMN_055708</name>
</gene>
<dbReference type="AlphaFoldDB" id="A0A9D4HSY3"/>
<sequence length="139" mass="15894">MNGDFWLGNEYIYQLTKFQSRQLRKDIETFEGEKVYAMYNEFGVSSEAGKYTLKVGGNSGDAGDQLAYHNGHTFSTYDAHNEVDSRCCACLFGSGWWYSGCYSCQLNGKYHYKHDSVYGNYIVWSGLSGSLKYVEMKMH</sequence>
<evidence type="ECO:0000313" key="3">
    <source>
        <dbReference type="Proteomes" id="UP000828390"/>
    </source>
</evidence>
<feature type="domain" description="Fibrinogen C-terminal" evidence="1">
    <location>
        <begin position="1"/>
        <end position="139"/>
    </location>
</feature>
<accession>A0A9D4HSY3</accession>
<dbReference type="SUPFAM" id="SSF56496">
    <property type="entry name" value="Fibrinogen C-terminal domain-like"/>
    <property type="match status" value="1"/>
</dbReference>